<reference evidence="3" key="1">
    <citation type="submission" date="2016-04" db="UniProtKB">
        <authorList>
            <consortium name="WormBaseParasite"/>
        </authorList>
    </citation>
    <scope>IDENTIFICATION</scope>
</reference>
<gene>
    <name evidence="1" type="ORF">ACOC_LOCUS7407</name>
</gene>
<reference evidence="1 2" key="2">
    <citation type="submission" date="2018-11" db="EMBL/GenBank/DDBJ databases">
        <authorList>
            <consortium name="Pathogen Informatics"/>
        </authorList>
    </citation>
    <scope>NUCLEOTIDE SEQUENCE [LARGE SCALE GENOMIC DNA]</scope>
    <source>
        <strain evidence="1 2">Costa Rica</strain>
    </source>
</reference>
<dbReference type="EMBL" id="UYYA01004036">
    <property type="protein sequence ID" value="VDM58992.1"/>
    <property type="molecule type" value="Genomic_DNA"/>
</dbReference>
<keyword evidence="2" id="KW-1185">Reference proteome</keyword>
<dbReference type="Proteomes" id="UP000267027">
    <property type="component" value="Unassembled WGS sequence"/>
</dbReference>
<sequence>MSRSTGFLLAGLPNVFVRLLFSLEDPAGKMPIISTFLLFLLPWTRSEAEDITFLYLEISMELIEAMKDTDADEGELHQAGISMILAKNIVYYGEDQQELQKLYDVYLLNKSDIVKNAFIDNYVHKKRLEYVRERVDRNLAYFLTHDQINKVKNVVEEKFEAATSSENLIHAVKDELAKQLSLPVKKSEHHLRLILIRARSRTLKEAETSLRLPRAPKGHHIEELEQMDREPPPFIDVATTLRSCACGYLIVLAIYLNTLLVGGYGGKEGKIDAFAIFTLQRTTDTDNEDGANGYFRNLSTVQKSSHFRFRGAPLLVTMTRNRTLKSARMSIRLPRAPKGHHIEELDQMEKFLAEDDEQGK</sequence>
<dbReference type="WBParaSite" id="ACOC_0000740601-mRNA-1">
    <property type="protein sequence ID" value="ACOC_0000740601-mRNA-1"/>
    <property type="gene ID" value="ACOC_0000740601"/>
</dbReference>
<evidence type="ECO:0000313" key="3">
    <source>
        <dbReference type="WBParaSite" id="ACOC_0000740601-mRNA-1"/>
    </source>
</evidence>
<protein>
    <submittedName>
        <fullName evidence="3">CULLIN_2 domain-containing protein</fullName>
    </submittedName>
</protein>
<accession>A0A158PIC2</accession>
<proteinExistence type="predicted"/>
<dbReference type="OrthoDB" id="5816129at2759"/>
<evidence type="ECO:0000313" key="1">
    <source>
        <dbReference type="EMBL" id="VDM58992.1"/>
    </source>
</evidence>
<organism evidence="3">
    <name type="scientific">Angiostrongylus costaricensis</name>
    <name type="common">Nematode worm</name>
    <dbReference type="NCBI Taxonomy" id="334426"/>
    <lineage>
        <taxon>Eukaryota</taxon>
        <taxon>Metazoa</taxon>
        <taxon>Ecdysozoa</taxon>
        <taxon>Nematoda</taxon>
        <taxon>Chromadorea</taxon>
        <taxon>Rhabditida</taxon>
        <taxon>Rhabditina</taxon>
        <taxon>Rhabditomorpha</taxon>
        <taxon>Strongyloidea</taxon>
        <taxon>Metastrongylidae</taxon>
        <taxon>Angiostrongylus</taxon>
    </lineage>
</organism>
<evidence type="ECO:0000313" key="2">
    <source>
        <dbReference type="Proteomes" id="UP000267027"/>
    </source>
</evidence>
<dbReference type="AlphaFoldDB" id="A0A158PIC2"/>
<name>A0A158PIC2_ANGCS</name>